<feature type="transmembrane region" description="Helical" evidence="11">
    <location>
        <begin position="234"/>
        <end position="258"/>
    </location>
</feature>
<comment type="pathway">
    <text evidence="2">Protein modification; protein glycosylation.</text>
</comment>
<dbReference type="VEuPathDB" id="VectorBase:PHUM128470"/>
<accession>E0VE58</accession>
<gene>
    <name evidence="13" type="primary">8233967</name>
    <name evidence="12" type="ORF">Phum_PHUM128470</name>
</gene>
<feature type="transmembrane region" description="Helical" evidence="11">
    <location>
        <begin position="97"/>
        <end position="113"/>
    </location>
</feature>
<dbReference type="EnsemblMetazoa" id="PHUM128470-RA">
    <property type="protein sequence ID" value="PHUM128470-PA"/>
    <property type="gene ID" value="PHUM128470"/>
</dbReference>
<comment type="catalytic activity">
    <reaction evidence="10">
        <text>an alpha-D-Man-(1-&gt;2)-alpha-D-Man-(1-&gt;2)-alpha-D-Man-(1-&gt;3)-[alpha-D-Man-(1-&gt;6)]-beta-D-Man-(1-&gt;4)-beta-D-GlcNAc-(1-&gt;4)-alpha-D-GlcNAc-diphospho-di-trans,poly-cis-dolichol + a di-trans,poly-cis-dolichyl beta-D-mannosyl phosphate = an alpha-D-Man-(1-&gt;2)-alpha-D-Man-(1-&gt;2)-alpha-D-Man-(1-&gt;3)-[alpha-D-Man-(1-&gt;3)-alpha-D-Man-(1-&gt;6)]-beta-D-Man-(1-&gt;4)-beta-D-GlcNAc-(1-&gt;4)-alpha-D-GlcNAc-diphospho-di-trans,poly-cis-dolichol + a di-trans,poly-cis-dolichyl phosphate + H(+)</text>
        <dbReference type="Rhea" id="RHEA:29527"/>
        <dbReference type="Rhea" id="RHEA-COMP:19498"/>
        <dbReference type="Rhea" id="RHEA-COMP:19501"/>
        <dbReference type="Rhea" id="RHEA-COMP:19516"/>
        <dbReference type="Rhea" id="RHEA-COMP:19517"/>
        <dbReference type="ChEBI" id="CHEBI:15378"/>
        <dbReference type="ChEBI" id="CHEBI:57683"/>
        <dbReference type="ChEBI" id="CHEBI:58211"/>
        <dbReference type="ChEBI" id="CHEBI:132515"/>
        <dbReference type="ChEBI" id="CHEBI:132516"/>
        <dbReference type="EC" id="2.4.1.258"/>
    </reaction>
    <physiologicalReaction direction="left-to-right" evidence="10">
        <dbReference type="Rhea" id="RHEA:29528"/>
    </physiologicalReaction>
</comment>
<dbReference type="HOGENOM" id="CLU_035382_3_0_1"/>
<dbReference type="PANTHER" id="PTHR12646">
    <property type="entry name" value="NOT56 - RELATED"/>
    <property type="match status" value="1"/>
</dbReference>
<dbReference type="Proteomes" id="UP000009046">
    <property type="component" value="Unassembled WGS sequence"/>
</dbReference>
<keyword evidence="5" id="KW-0808">Transferase</keyword>
<evidence type="ECO:0000256" key="5">
    <source>
        <dbReference type="ARBA" id="ARBA00022679"/>
    </source>
</evidence>
<dbReference type="GO" id="GO:0052925">
    <property type="term" value="F:dol-P-Man:Man(5)GlcNAc(2)-PP-Dol alpha-1,3-mannosyltransferase activity"/>
    <property type="evidence" value="ECO:0007669"/>
    <property type="project" value="UniProtKB-EC"/>
</dbReference>
<evidence type="ECO:0000256" key="8">
    <source>
        <dbReference type="ARBA" id="ARBA00022989"/>
    </source>
</evidence>
<dbReference type="FunCoup" id="E0VE58">
    <property type="interactions" value="1161"/>
</dbReference>
<keyword evidence="6 11" id="KW-0812">Transmembrane</keyword>
<evidence type="ECO:0000256" key="11">
    <source>
        <dbReference type="SAM" id="Phobius"/>
    </source>
</evidence>
<evidence type="ECO:0000256" key="10">
    <source>
        <dbReference type="ARBA" id="ARBA00049506"/>
    </source>
</evidence>
<evidence type="ECO:0000313" key="12">
    <source>
        <dbReference type="EMBL" id="EEB11664.1"/>
    </source>
</evidence>
<feature type="transmembrane region" description="Helical" evidence="11">
    <location>
        <begin position="199"/>
        <end position="222"/>
    </location>
</feature>
<comment type="subcellular location">
    <subcellularLocation>
        <location evidence="1">Endoplasmic reticulum membrane</location>
        <topology evidence="1">Multi-pass membrane protein</topology>
    </subcellularLocation>
</comment>
<name>E0VE58_PEDHC</name>
<dbReference type="PANTHER" id="PTHR12646:SF0">
    <property type="entry name" value="DOL-P-MAN:MAN(5)GLCNAC(2)-PP-DOL ALPHA-1,3-MANNOSYLTRANSFERASE"/>
    <property type="match status" value="1"/>
</dbReference>
<reference evidence="12" key="1">
    <citation type="submission" date="2007-04" db="EMBL/GenBank/DDBJ databases">
        <title>Annotation of Pediculus humanus corporis strain USDA.</title>
        <authorList>
            <person name="Kirkness E."/>
            <person name="Hannick L."/>
            <person name="Hass B."/>
            <person name="Bruggner R."/>
            <person name="Lawson D."/>
            <person name="Bidwell S."/>
            <person name="Joardar V."/>
            <person name="Caler E."/>
            <person name="Walenz B."/>
            <person name="Inman J."/>
            <person name="Schobel S."/>
            <person name="Galinsky K."/>
            <person name="Amedeo P."/>
            <person name="Strausberg R."/>
        </authorList>
    </citation>
    <scope>NUCLEOTIDE SEQUENCE</scope>
    <source>
        <strain evidence="12">USDA</strain>
    </source>
</reference>
<feature type="transmembrane region" description="Helical" evidence="11">
    <location>
        <begin position="125"/>
        <end position="143"/>
    </location>
</feature>
<evidence type="ECO:0000313" key="13">
    <source>
        <dbReference type="EnsemblMetazoa" id="PHUM128470-PA"/>
    </source>
</evidence>
<dbReference type="KEGG" id="phu:Phum_PHUM128470"/>
<evidence type="ECO:0000256" key="4">
    <source>
        <dbReference type="ARBA" id="ARBA00022676"/>
    </source>
</evidence>
<proteinExistence type="predicted"/>
<keyword evidence="14" id="KW-1185">Reference proteome</keyword>
<dbReference type="Pfam" id="PF05208">
    <property type="entry name" value="ALG3"/>
    <property type="match status" value="1"/>
</dbReference>
<dbReference type="EMBL" id="DS235088">
    <property type="protein sequence ID" value="EEB11664.1"/>
    <property type="molecule type" value="Genomic_DNA"/>
</dbReference>
<protein>
    <recommendedName>
        <fullName evidence="3">dolichyl-P-Man:Man5GlcNAc2-PP-dolichol alpha-1,3-mannosyltransferase</fullName>
        <ecNumber evidence="3">2.4.1.258</ecNumber>
    </recommendedName>
</protein>
<evidence type="ECO:0000313" key="14">
    <source>
        <dbReference type="Proteomes" id="UP000009046"/>
    </source>
</evidence>
<dbReference type="GO" id="GO:0005789">
    <property type="term" value="C:endoplasmic reticulum membrane"/>
    <property type="evidence" value="ECO:0007669"/>
    <property type="project" value="UniProtKB-SubCell"/>
</dbReference>
<keyword evidence="4" id="KW-0328">Glycosyltransferase</keyword>
<keyword evidence="7" id="KW-0256">Endoplasmic reticulum</keyword>
<organism>
    <name type="scientific">Pediculus humanus subsp. corporis</name>
    <name type="common">Body louse</name>
    <dbReference type="NCBI Taxonomy" id="121224"/>
    <lineage>
        <taxon>Eukaryota</taxon>
        <taxon>Metazoa</taxon>
        <taxon>Ecdysozoa</taxon>
        <taxon>Arthropoda</taxon>
        <taxon>Hexapoda</taxon>
        <taxon>Insecta</taxon>
        <taxon>Pterygota</taxon>
        <taxon>Neoptera</taxon>
        <taxon>Paraneoptera</taxon>
        <taxon>Psocodea</taxon>
        <taxon>Troctomorpha</taxon>
        <taxon>Phthiraptera</taxon>
        <taxon>Anoplura</taxon>
        <taxon>Pediculidae</taxon>
        <taxon>Pediculus</taxon>
    </lineage>
</organism>
<dbReference type="OMA" id="PERYGIH"/>
<dbReference type="eggNOG" id="KOG2762">
    <property type="taxonomic scope" value="Eukaryota"/>
</dbReference>
<dbReference type="RefSeq" id="XP_002424402.1">
    <property type="nucleotide sequence ID" value="XM_002424357.1"/>
</dbReference>
<evidence type="ECO:0000256" key="1">
    <source>
        <dbReference type="ARBA" id="ARBA00004477"/>
    </source>
</evidence>
<feature type="transmembrane region" description="Helical" evidence="11">
    <location>
        <begin position="41"/>
        <end position="63"/>
    </location>
</feature>
<dbReference type="STRING" id="121224.E0VE58"/>
<dbReference type="GeneID" id="8233967"/>
<evidence type="ECO:0000256" key="3">
    <source>
        <dbReference type="ARBA" id="ARBA00011964"/>
    </source>
</evidence>
<evidence type="ECO:0000256" key="2">
    <source>
        <dbReference type="ARBA" id="ARBA00004922"/>
    </source>
</evidence>
<evidence type="ECO:0000256" key="6">
    <source>
        <dbReference type="ARBA" id="ARBA00022692"/>
    </source>
</evidence>
<dbReference type="EC" id="2.4.1.258" evidence="3"/>
<sequence length="440" mass="51064">MAPRPKNRKDNFPIYFSIKKFFDTYINLNFFKLILTDPSNLFPVACFLLLAEIFINFFIVNYINYTEIDWKAYMQEVEGFLNGTFDYSLLKGDTGPLVYPAGFVWIFSGLYFLTSKGENILLAQYIFGVLYLVNLILVLRIYIKSKKLPPYVLILTCLTSYRIHSIFALRLFNDSIAVILLYASLNAFLDFKWNLGSFLYSLAVSVKMNILLFAPALLLGYLTTLGLKETLKQLAICAGLQIILALPFLLTNPINYILNAFNLGRVFLYEWTVNWRFLPEDIFLSKKFHITLLLLHLLLLAVFYKTSALYMKSYSKLKKLEKYIKPQLKKKLTFNMSTSSQLFLMPMFLSNFIGVSCSRSLHYQFYIWYFHSLPFLLWSTHYSIPTRLSILGIIELCWNTYPSTTMSSLSLNICHMAILYGIYKTQSILSDQVSKIEANK</sequence>
<evidence type="ECO:0000256" key="9">
    <source>
        <dbReference type="ARBA" id="ARBA00023136"/>
    </source>
</evidence>
<dbReference type="EMBL" id="AAZO01001499">
    <property type="status" value="NOT_ANNOTATED_CDS"/>
    <property type="molecule type" value="Genomic_DNA"/>
</dbReference>
<evidence type="ECO:0000256" key="7">
    <source>
        <dbReference type="ARBA" id="ARBA00022824"/>
    </source>
</evidence>
<keyword evidence="8 11" id="KW-1133">Transmembrane helix</keyword>
<reference evidence="12" key="2">
    <citation type="submission" date="2007-04" db="EMBL/GenBank/DDBJ databases">
        <title>The genome of the human body louse.</title>
        <authorList>
            <consortium name="The Human Body Louse Genome Consortium"/>
            <person name="Kirkness E."/>
            <person name="Walenz B."/>
            <person name="Hass B."/>
            <person name="Bruggner R."/>
            <person name="Strausberg R."/>
        </authorList>
    </citation>
    <scope>NUCLEOTIDE SEQUENCE</scope>
    <source>
        <strain evidence="12">USDA</strain>
    </source>
</reference>
<dbReference type="OrthoDB" id="20028at2759"/>
<dbReference type="InParanoid" id="E0VE58"/>
<dbReference type="AlphaFoldDB" id="E0VE58"/>
<keyword evidence="9 11" id="KW-0472">Membrane</keyword>
<feature type="transmembrane region" description="Helical" evidence="11">
    <location>
        <begin position="288"/>
        <end position="311"/>
    </location>
</feature>
<reference evidence="13" key="3">
    <citation type="submission" date="2021-02" db="UniProtKB">
        <authorList>
            <consortium name="EnsemblMetazoa"/>
        </authorList>
    </citation>
    <scope>IDENTIFICATION</scope>
    <source>
        <strain evidence="13">USDA</strain>
    </source>
</reference>
<dbReference type="InterPro" id="IPR007873">
    <property type="entry name" value="Glycosyltransferase_ALG3"/>
</dbReference>
<dbReference type="CTD" id="8233967"/>